<organism evidence="1 2">
    <name type="scientific">Paenibacillus agaridevorans</name>
    <dbReference type="NCBI Taxonomy" id="171404"/>
    <lineage>
        <taxon>Bacteria</taxon>
        <taxon>Bacillati</taxon>
        <taxon>Bacillota</taxon>
        <taxon>Bacilli</taxon>
        <taxon>Bacillales</taxon>
        <taxon>Paenibacillaceae</taxon>
        <taxon>Paenibacillus</taxon>
    </lineage>
</organism>
<dbReference type="RefSeq" id="WP_181376723.1">
    <property type="nucleotide sequence ID" value="NZ_BDQX01000197.1"/>
</dbReference>
<dbReference type="Proteomes" id="UP000245202">
    <property type="component" value="Unassembled WGS sequence"/>
</dbReference>
<gene>
    <name evidence="1" type="ORF">PAT3040_03847</name>
</gene>
<evidence type="ECO:0000313" key="1">
    <source>
        <dbReference type="EMBL" id="GBG09207.1"/>
    </source>
</evidence>
<proteinExistence type="predicted"/>
<evidence type="ECO:0000313" key="2">
    <source>
        <dbReference type="Proteomes" id="UP000245202"/>
    </source>
</evidence>
<keyword evidence="2" id="KW-1185">Reference proteome</keyword>
<dbReference type="EMBL" id="BDQX01000197">
    <property type="protein sequence ID" value="GBG09207.1"/>
    <property type="molecule type" value="Genomic_DNA"/>
</dbReference>
<accession>A0A2R5ERL5</accession>
<comment type="caution">
    <text evidence="1">The sequence shown here is derived from an EMBL/GenBank/DDBJ whole genome shotgun (WGS) entry which is preliminary data.</text>
</comment>
<name>A0A2R5ERL5_9BACL</name>
<protein>
    <submittedName>
        <fullName evidence="1">Putative alpha-L-fucosidase</fullName>
    </submittedName>
</protein>
<dbReference type="AlphaFoldDB" id="A0A2R5ERL5"/>
<reference evidence="1 2" key="1">
    <citation type="submission" date="2017-08" db="EMBL/GenBank/DDBJ databases">
        <title>Substantial Increase in Enzyme Production by Combined Drug-Resistance Mutations in Paenibacillus agaridevorans.</title>
        <authorList>
            <person name="Tanaka Y."/>
            <person name="Funane K."/>
            <person name="Hosaka T."/>
            <person name="Shiwa Y."/>
            <person name="Fujita N."/>
            <person name="Miyazaki T."/>
            <person name="Yoshikawa H."/>
            <person name="Murakami K."/>
            <person name="Kasahara K."/>
            <person name="Inaoka T."/>
            <person name="Hiraga Y."/>
            <person name="Ochi K."/>
        </authorList>
    </citation>
    <scope>NUCLEOTIDE SEQUENCE [LARGE SCALE GENOMIC DNA]</scope>
    <source>
        <strain evidence="1 2">T-3040</strain>
    </source>
</reference>
<sequence length="62" mass="6734">MLKAPDSRVAVMKCLTVADTVKSVRLLGGEPLPFHHAFGVLTVQLPQELPTAYTNCLAIELE</sequence>